<keyword evidence="4 9" id="KW-0479">Metal-binding</keyword>
<protein>
    <recommendedName>
        <fullName evidence="3 10">Carbonic anhydrase</fullName>
        <ecNumber evidence="2 10">4.2.1.1</ecNumber>
    </recommendedName>
    <alternativeName>
        <fullName evidence="7 10">Carbonate dehydratase</fullName>
    </alternativeName>
</protein>
<dbReference type="FunCoup" id="A0A2V0PPZ5">
    <property type="interactions" value="1557"/>
</dbReference>
<dbReference type="GO" id="GO:0015976">
    <property type="term" value="P:carbon utilization"/>
    <property type="evidence" value="ECO:0007669"/>
    <property type="project" value="InterPro"/>
</dbReference>
<dbReference type="GO" id="GO:0008270">
    <property type="term" value="F:zinc ion binding"/>
    <property type="evidence" value="ECO:0007669"/>
    <property type="project" value="UniProtKB-UniRule"/>
</dbReference>
<reference evidence="12 13" key="1">
    <citation type="journal article" date="2018" name="Sci. Rep.">
        <title>Raphidocelis subcapitata (=Pseudokirchneriella subcapitata) provides an insight into genome evolution and environmental adaptations in the Sphaeropleales.</title>
        <authorList>
            <person name="Suzuki S."/>
            <person name="Yamaguchi H."/>
            <person name="Nakajima N."/>
            <person name="Kawachi M."/>
        </authorList>
    </citation>
    <scope>NUCLEOTIDE SEQUENCE [LARGE SCALE GENOMIC DNA]</scope>
    <source>
        <strain evidence="12 13">NIES-35</strain>
    </source>
</reference>
<dbReference type="PROSITE" id="PS00705">
    <property type="entry name" value="PROK_CO2_ANHYDRASE_2"/>
    <property type="match status" value="1"/>
</dbReference>
<dbReference type="PANTHER" id="PTHR11002:SF76">
    <property type="entry name" value="CARBONIC ANHYDRASE"/>
    <property type="match status" value="1"/>
</dbReference>
<evidence type="ECO:0000256" key="9">
    <source>
        <dbReference type="PIRSR" id="PIRSR601765-1"/>
    </source>
</evidence>
<evidence type="ECO:0000313" key="13">
    <source>
        <dbReference type="Proteomes" id="UP000247498"/>
    </source>
</evidence>
<dbReference type="PANTHER" id="PTHR11002">
    <property type="entry name" value="CARBONIC ANHYDRASE"/>
    <property type="match status" value="1"/>
</dbReference>
<dbReference type="Pfam" id="PF00484">
    <property type="entry name" value="Pro_CA"/>
    <property type="match status" value="1"/>
</dbReference>
<dbReference type="EMBL" id="BDRX01000204">
    <property type="protein sequence ID" value="GBG00254.1"/>
    <property type="molecule type" value="Genomic_DNA"/>
</dbReference>
<comment type="similarity">
    <text evidence="1 10">Belongs to the beta-class carbonic anhydrase family.</text>
</comment>
<accession>A0A2V0PPZ5</accession>
<dbReference type="InterPro" id="IPR036874">
    <property type="entry name" value="Carbonic_anhydrase_sf"/>
</dbReference>
<keyword evidence="13" id="KW-1185">Reference proteome</keyword>
<dbReference type="EC" id="4.2.1.1" evidence="2 10"/>
<feature type="binding site" evidence="9">
    <location>
        <position position="64"/>
    </location>
    <ligand>
        <name>Zn(2+)</name>
        <dbReference type="ChEBI" id="CHEBI:29105"/>
    </ligand>
</feature>
<gene>
    <name evidence="12" type="ORF">Rsub_12898</name>
</gene>
<comment type="caution">
    <text evidence="12">The sequence shown here is derived from an EMBL/GenBank/DDBJ whole genome shotgun (WGS) entry which is preliminary data.</text>
</comment>
<dbReference type="GO" id="GO:0004089">
    <property type="term" value="F:carbonate dehydratase activity"/>
    <property type="evidence" value="ECO:0007669"/>
    <property type="project" value="UniProtKB-UniRule"/>
</dbReference>
<dbReference type="InParanoid" id="A0A2V0PPZ5"/>
<organism evidence="12 13">
    <name type="scientific">Raphidocelis subcapitata</name>
    <dbReference type="NCBI Taxonomy" id="307507"/>
    <lineage>
        <taxon>Eukaryota</taxon>
        <taxon>Viridiplantae</taxon>
        <taxon>Chlorophyta</taxon>
        <taxon>core chlorophytes</taxon>
        <taxon>Chlorophyceae</taxon>
        <taxon>CS clade</taxon>
        <taxon>Sphaeropleales</taxon>
        <taxon>Selenastraceae</taxon>
        <taxon>Raphidocelis</taxon>
    </lineage>
</organism>
<evidence type="ECO:0000256" key="11">
    <source>
        <dbReference type="SAM" id="MobiDB-lite"/>
    </source>
</evidence>
<dbReference type="SMART" id="SM00947">
    <property type="entry name" value="Pro_CA"/>
    <property type="match status" value="1"/>
</dbReference>
<dbReference type="CDD" id="cd00883">
    <property type="entry name" value="beta_CA_cladeA"/>
    <property type="match status" value="1"/>
</dbReference>
<comment type="cofactor">
    <cofactor evidence="9">
        <name>Zn(2+)</name>
        <dbReference type="ChEBI" id="CHEBI:29105"/>
    </cofactor>
    <text evidence="9">Binds 1 zinc ion per subunit.</text>
</comment>
<evidence type="ECO:0000256" key="3">
    <source>
        <dbReference type="ARBA" id="ARBA00014628"/>
    </source>
</evidence>
<evidence type="ECO:0000256" key="8">
    <source>
        <dbReference type="ARBA" id="ARBA00048348"/>
    </source>
</evidence>
<comment type="catalytic activity">
    <reaction evidence="8 10">
        <text>hydrogencarbonate + H(+) = CO2 + H2O</text>
        <dbReference type="Rhea" id="RHEA:10748"/>
        <dbReference type="ChEBI" id="CHEBI:15377"/>
        <dbReference type="ChEBI" id="CHEBI:15378"/>
        <dbReference type="ChEBI" id="CHEBI:16526"/>
        <dbReference type="ChEBI" id="CHEBI:17544"/>
        <dbReference type="EC" id="4.2.1.1"/>
    </reaction>
</comment>
<evidence type="ECO:0000256" key="1">
    <source>
        <dbReference type="ARBA" id="ARBA00006217"/>
    </source>
</evidence>
<evidence type="ECO:0000256" key="4">
    <source>
        <dbReference type="ARBA" id="ARBA00022723"/>
    </source>
</evidence>
<dbReference type="AlphaFoldDB" id="A0A2V0PPZ5"/>
<feature type="region of interest" description="Disordered" evidence="11">
    <location>
        <begin position="237"/>
        <end position="272"/>
    </location>
</feature>
<evidence type="ECO:0000256" key="5">
    <source>
        <dbReference type="ARBA" id="ARBA00022833"/>
    </source>
</evidence>
<name>A0A2V0PPZ5_9CHLO</name>
<dbReference type="Gene3D" id="3.40.1050.10">
    <property type="entry name" value="Carbonic anhydrase"/>
    <property type="match status" value="1"/>
</dbReference>
<proteinExistence type="inferred from homology"/>
<evidence type="ECO:0000256" key="6">
    <source>
        <dbReference type="ARBA" id="ARBA00023239"/>
    </source>
</evidence>
<comment type="function">
    <text evidence="10">Reversible hydration of carbon dioxide.</text>
</comment>
<sequence length="272" mass="29235">MPKTKAADACCSTGCEHRFDHNNLDDLMAHNKKWAASMKATNPEFFTQLNKGQAPEFLYIGCADSRVPANQIMGLAPGEVFVQRNVGNQAGHTDMNVMACIEYAVKSLGVKTILVCGHYNCGAVRAALTMPARTPGVVNCWISDIREARNQAAAELAELDEDAAVSRLCELNVMRQVFNVCTSPVVQEAWADGKELHVQGLIFDLKDGILHRLTGLINNATDVYSLRFDGGSVKAGVAKPAPAKKATAKAAAKAAPAAEAKTERPRKRRAAA</sequence>
<feature type="compositionally biased region" description="Low complexity" evidence="11">
    <location>
        <begin position="238"/>
        <end position="259"/>
    </location>
</feature>
<dbReference type="FunFam" id="3.40.1050.10:FF:000001">
    <property type="entry name" value="Carbonic anhydrase"/>
    <property type="match status" value="1"/>
</dbReference>
<evidence type="ECO:0000256" key="2">
    <source>
        <dbReference type="ARBA" id="ARBA00012925"/>
    </source>
</evidence>
<evidence type="ECO:0000256" key="7">
    <source>
        <dbReference type="ARBA" id="ARBA00031969"/>
    </source>
</evidence>
<dbReference type="PROSITE" id="PS00704">
    <property type="entry name" value="PROK_CO2_ANHYDRASE_1"/>
    <property type="match status" value="1"/>
</dbReference>
<dbReference type="Proteomes" id="UP000247498">
    <property type="component" value="Unassembled WGS sequence"/>
</dbReference>
<keyword evidence="5 9" id="KW-0862">Zinc</keyword>
<evidence type="ECO:0000313" key="12">
    <source>
        <dbReference type="EMBL" id="GBG00254.1"/>
    </source>
</evidence>
<dbReference type="SUPFAM" id="SSF53056">
    <property type="entry name" value="beta-carbonic anhydrase, cab"/>
    <property type="match status" value="1"/>
</dbReference>
<evidence type="ECO:0000256" key="10">
    <source>
        <dbReference type="RuleBase" id="RU003956"/>
    </source>
</evidence>
<feature type="binding site" evidence="9">
    <location>
        <position position="118"/>
    </location>
    <ligand>
        <name>Zn(2+)</name>
        <dbReference type="ChEBI" id="CHEBI:29105"/>
    </ligand>
</feature>
<dbReference type="InterPro" id="IPR001765">
    <property type="entry name" value="Carbonic_anhydrase"/>
</dbReference>
<dbReference type="InterPro" id="IPR015892">
    <property type="entry name" value="Carbonic_anhydrase_CS"/>
</dbReference>
<dbReference type="STRING" id="307507.A0A2V0PPZ5"/>
<dbReference type="OrthoDB" id="10248475at2759"/>
<keyword evidence="6 10" id="KW-0456">Lyase</keyword>
<feature type="binding site" evidence="9">
    <location>
        <position position="121"/>
    </location>
    <ligand>
        <name>Zn(2+)</name>
        <dbReference type="ChEBI" id="CHEBI:29105"/>
    </ligand>
</feature>
<feature type="binding site" evidence="9">
    <location>
        <position position="62"/>
    </location>
    <ligand>
        <name>Zn(2+)</name>
        <dbReference type="ChEBI" id="CHEBI:29105"/>
    </ligand>
</feature>